<dbReference type="InterPro" id="IPR013325">
    <property type="entry name" value="RNA_pol_sigma_r2"/>
</dbReference>
<dbReference type="OrthoDB" id="3190733at2"/>
<keyword evidence="6" id="KW-0346">Stress response</keyword>
<comment type="caution">
    <text evidence="8">The sequence shown here is derived from an EMBL/GenBank/DDBJ whole genome shotgun (WGS) entry which is preliminary data.</text>
</comment>
<dbReference type="InterPro" id="IPR007627">
    <property type="entry name" value="RNA_pol_sigma70_r2"/>
</dbReference>
<evidence type="ECO:0000313" key="9">
    <source>
        <dbReference type="Proteomes" id="UP000295632"/>
    </source>
</evidence>
<comment type="subunit">
    <text evidence="6">Interacts with RsgI.</text>
</comment>
<evidence type="ECO:0000313" key="8">
    <source>
        <dbReference type="EMBL" id="TDQ40466.1"/>
    </source>
</evidence>
<dbReference type="PANTHER" id="PTHR30385">
    <property type="entry name" value="SIGMA FACTOR F FLAGELLAR"/>
    <property type="match status" value="1"/>
</dbReference>
<dbReference type="RefSeq" id="WP_133580274.1">
    <property type="nucleotide sequence ID" value="NZ_SNYJ01000006.1"/>
</dbReference>
<dbReference type="EMBL" id="SNYJ01000006">
    <property type="protein sequence ID" value="TDQ40466.1"/>
    <property type="molecule type" value="Genomic_DNA"/>
</dbReference>
<dbReference type="GO" id="GO:0006352">
    <property type="term" value="P:DNA-templated transcription initiation"/>
    <property type="evidence" value="ECO:0007669"/>
    <property type="project" value="UniProtKB-UniRule"/>
</dbReference>
<evidence type="ECO:0000256" key="6">
    <source>
        <dbReference type="HAMAP-Rule" id="MF_02064"/>
    </source>
</evidence>
<dbReference type="InterPro" id="IPR014284">
    <property type="entry name" value="RNA_pol_sigma-70_dom"/>
</dbReference>
<proteinExistence type="inferred from homology"/>
<keyword evidence="9" id="KW-1185">Reference proteome</keyword>
<dbReference type="HAMAP" id="MF_02064">
    <property type="entry name" value="Sigma70_SigI"/>
    <property type="match status" value="1"/>
</dbReference>
<dbReference type="Proteomes" id="UP000295632">
    <property type="component" value="Unassembled WGS sequence"/>
</dbReference>
<feature type="short sequence motif" description="Polymerase core binding" evidence="6">
    <location>
        <begin position="62"/>
        <end position="75"/>
    </location>
</feature>
<keyword evidence="4 6" id="KW-0238">DNA-binding</keyword>
<protein>
    <recommendedName>
        <fullName evidence="6">RNA polymerase sigma factor SigI</fullName>
    </recommendedName>
</protein>
<feature type="DNA-binding region" description="H-T-H motif" evidence="6">
    <location>
        <begin position="207"/>
        <end position="226"/>
    </location>
</feature>
<dbReference type="Pfam" id="PF04542">
    <property type="entry name" value="Sigma70_r2"/>
    <property type="match status" value="1"/>
</dbReference>
<dbReference type="Gene3D" id="1.10.1740.10">
    <property type="match status" value="1"/>
</dbReference>
<organism evidence="8 9">
    <name type="scientific">Aureibacillus halotolerans</name>
    <dbReference type="NCBI Taxonomy" id="1508390"/>
    <lineage>
        <taxon>Bacteria</taxon>
        <taxon>Bacillati</taxon>
        <taxon>Bacillota</taxon>
        <taxon>Bacilli</taxon>
        <taxon>Bacillales</taxon>
        <taxon>Bacillaceae</taxon>
        <taxon>Aureibacillus</taxon>
    </lineage>
</organism>
<evidence type="ECO:0000256" key="1">
    <source>
        <dbReference type="ARBA" id="ARBA00022490"/>
    </source>
</evidence>
<accession>A0A4R6U447</accession>
<dbReference type="NCBIfam" id="TIGR02895">
    <property type="entry name" value="spore_sigI"/>
    <property type="match status" value="1"/>
</dbReference>
<feature type="domain" description="RNA polymerase sigma-70 region 2" evidence="7">
    <location>
        <begin position="37"/>
        <end position="107"/>
    </location>
</feature>
<gene>
    <name evidence="6" type="primary">sigI</name>
    <name evidence="8" type="ORF">EV213_106185</name>
</gene>
<name>A0A4R6U447_9BACI</name>
<dbReference type="AlphaFoldDB" id="A0A4R6U447"/>
<evidence type="ECO:0000256" key="4">
    <source>
        <dbReference type="ARBA" id="ARBA00023125"/>
    </source>
</evidence>
<dbReference type="InterPro" id="IPR014244">
    <property type="entry name" value="RNA_pol_sigma-I"/>
</dbReference>
<evidence type="ECO:0000256" key="5">
    <source>
        <dbReference type="ARBA" id="ARBA00023163"/>
    </source>
</evidence>
<evidence type="ECO:0000256" key="3">
    <source>
        <dbReference type="ARBA" id="ARBA00023082"/>
    </source>
</evidence>
<keyword evidence="1 6" id="KW-0963">Cytoplasm</keyword>
<reference evidence="8 9" key="1">
    <citation type="submission" date="2019-03" db="EMBL/GenBank/DDBJ databases">
        <title>Genomic Encyclopedia of Type Strains, Phase IV (KMG-IV): sequencing the most valuable type-strain genomes for metagenomic binning, comparative biology and taxonomic classification.</title>
        <authorList>
            <person name="Goeker M."/>
        </authorList>
    </citation>
    <scope>NUCLEOTIDE SEQUENCE [LARGE SCALE GENOMIC DNA]</scope>
    <source>
        <strain evidence="8 9">DSM 28697</strain>
    </source>
</reference>
<comment type="similarity">
    <text evidence="6">Belongs to the sigma-70 factor family. SigI subfamily.</text>
</comment>
<keyword evidence="3 6" id="KW-0731">Sigma factor</keyword>
<keyword evidence="5 6" id="KW-0804">Transcription</keyword>
<dbReference type="PANTHER" id="PTHR30385:SF6">
    <property type="entry name" value="RNA POLYMERASE SIGMA FACTOR SIGI"/>
    <property type="match status" value="1"/>
</dbReference>
<dbReference type="GO" id="GO:0005737">
    <property type="term" value="C:cytoplasm"/>
    <property type="evidence" value="ECO:0007669"/>
    <property type="project" value="UniProtKB-SubCell"/>
</dbReference>
<keyword evidence="2 6" id="KW-0805">Transcription regulation</keyword>
<evidence type="ECO:0000259" key="7">
    <source>
        <dbReference type="Pfam" id="PF04542"/>
    </source>
</evidence>
<sequence length="248" mass="29284">MVSLRLKWATPENGQPSIMEDKVKLAQSGDELLRHELISGYQPFVKKVISKVCRRYINESMDEYSVGLLAFNEAIDQFQSNQGSKFLTFANMVIRRRVIDHIRREQRQNQHIVLPYEEDEDFAQEENYAEQRASIAHYEIELQREQRMDEIEDYQMLLQEFGITFSVLSKQCPKHIDARDNAKEIARLLATDSELSEYLMQKKRLPMRKLEELVSCSRKTIERNRKYIIAVALIYLKNFHALQSYIDS</sequence>
<dbReference type="PIRSF" id="PIRSF038953">
    <property type="entry name" value="SigI"/>
    <property type="match status" value="1"/>
</dbReference>
<evidence type="ECO:0000256" key="2">
    <source>
        <dbReference type="ARBA" id="ARBA00023015"/>
    </source>
</evidence>
<comment type="subcellular location">
    <subcellularLocation>
        <location evidence="6">Cytoplasm</location>
    </subcellularLocation>
</comment>
<dbReference type="GO" id="GO:0003677">
    <property type="term" value="F:DNA binding"/>
    <property type="evidence" value="ECO:0007669"/>
    <property type="project" value="UniProtKB-UniRule"/>
</dbReference>
<dbReference type="GO" id="GO:0016987">
    <property type="term" value="F:sigma factor activity"/>
    <property type="evidence" value="ECO:0007669"/>
    <property type="project" value="UniProtKB-UniRule"/>
</dbReference>
<comment type="activity regulation">
    <text evidence="6">Negatively regulated by the anti-sigma-I factor RsgI.</text>
</comment>
<comment type="function">
    <text evidence="6">Sigma factors are initiation factors that promote the attachment of RNA polymerase to specific initiation sites and are then released.</text>
</comment>
<dbReference type="NCBIfam" id="TIGR02937">
    <property type="entry name" value="sigma70-ECF"/>
    <property type="match status" value="1"/>
</dbReference>
<dbReference type="SUPFAM" id="SSF88946">
    <property type="entry name" value="Sigma2 domain of RNA polymerase sigma factors"/>
    <property type="match status" value="1"/>
</dbReference>